<dbReference type="AlphaFoldDB" id="A0A381XTF9"/>
<sequence length="69" mass="7682">MQVGSVTMIAGDLDLDWAEQDPEYLAQIKGFLLSNWSVQAGQPHTDDAASKISLRWTSRGANNRFKTEN</sequence>
<feature type="non-terminal residue" evidence="1">
    <location>
        <position position="69"/>
    </location>
</feature>
<reference evidence="1" key="1">
    <citation type="submission" date="2018-05" db="EMBL/GenBank/DDBJ databases">
        <authorList>
            <person name="Lanie J.A."/>
            <person name="Ng W.-L."/>
            <person name="Kazmierczak K.M."/>
            <person name="Andrzejewski T.M."/>
            <person name="Davidsen T.M."/>
            <person name="Wayne K.J."/>
            <person name="Tettelin H."/>
            <person name="Glass J.I."/>
            <person name="Rusch D."/>
            <person name="Podicherti R."/>
            <person name="Tsui H.-C.T."/>
            <person name="Winkler M.E."/>
        </authorList>
    </citation>
    <scope>NUCLEOTIDE SEQUENCE</scope>
</reference>
<proteinExistence type="predicted"/>
<gene>
    <name evidence="1" type="ORF">METZ01_LOCUS120341</name>
</gene>
<evidence type="ECO:0000313" key="1">
    <source>
        <dbReference type="EMBL" id="SVA67487.1"/>
    </source>
</evidence>
<organism evidence="1">
    <name type="scientific">marine metagenome</name>
    <dbReference type="NCBI Taxonomy" id="408172"/>
    <lineage>
        <taxon>unclassified sequences</taxon>
        <taxon>metagenomes</taxon>
        <taxon>ecological metagenomes</taxon>
    </lineage>
</organism>
<dbReference type="EMBL" id="UINC01016158">
    <property type="protein sequence ID" value="SVA67487.1"/>
    <property type="molecule type" value="Genomic_DNA"/>
</dbReference>
<accession>A0A381XTF9</accession>
<protein>
    <submittedName>
        <fullName evidence="1">Uncharacterized protein</fullName>
    </submittedName>
</protein>
<name>A0A381XTF9_9ZZZZ</name>